<dbReference type="AlphaFoldDB" id="A0A518EUR1"/>
<dbReference type="Pfam" id="PF13781">
    <property type="entry name" value="DoxX_3"/>
    <property type="match status" value="1"/>
</dbReference>
<keyword evidence="1" id="KW-0812">Transmembrane</keyword>
<dbReference type="Proteomes" id="UP000320390">
    <property type="component" value="Chromosome"/>
</dbReference>
<feature type="transmembrane region" description="Helical" evidence="1">
    <location>
        <begin position="98"/>
        <end position="118"/>
    </location>
</feature>
<reference evidence="2 3" key="1">
    <citation type="submission" date="2019-02" db="EMBL/GenBank/DDBJ databases">
        <title>Deep-cultivation of Planctomycetes and their phenomic and genomic characterization uncovers novel biology.</title>
        <authorList>
            <person name="Wiegand S."/>
            <person name="Jogler M."/>
            <person name="Boedeker C."/>
            <person name="Pinto D."/>
            <person name="Vollmers J."/>
            <person name="Rivas-Marin E."/>
            <person name="Kohn T."/>
            <person name="Peeters S.H."/>
            <person name="Heuer A."/>
            <person name="Rast P."/>
            <person name="Oberbeckmann S."/>
            <person name="Bunk B."/>
            <person name="Jeske O."/>
            <person name="Meyerdierks A."/>
            <person name="Storesund J.E."/>
            <person name="Kallscheuer N."/>
            <person name="Luecker S."/>
            <person name="Lage O.M."/>
            <person name="Pohl T."/>
            <person name="Merkel B.J."/>
            <person name="Hornburger P."/>
            <person name="Mueller R.-W."/>
            <person name="Bruemmer F."/>
            <person name="Labrenz M."/>
            <person name="Spormann A.M."/>
            <person name="Op den Camp H."/>
            <person name="Overmann J."/>
            <person name="Amann R."/>
            <person name="Jetten M.S.M."/>
            <person name="Mascher T."/>
            <person name="Medema M.H."/>
            <person name="Devos D.P."/>
            <person name="Kaster A.-K."/>
            <person name="Ovreas L."/>
            <person name="Rohde M."/>
            <person name="Galperin M.Y."/>
            <person name="Jogler C."/>
        </authorList>
    </citation>
    <scope>NUCLEOTIDE SEQUENCE [LARGE SCALE GENOMIC DNA]</scope>
    <source>
        <strain evidence="2 3">Poly30</strain>
    </source>
</reference>
<feature type="transmembrane region" description="Helical" evidence="1">
    <location>
        <begin position="69"/>
        <end position="92"/>
    </location>
</feature>
<keyword evidence="1" id="KW-1133">Transmembrane helix</keyword>
<dbReference type="EMBL" id="CP036434">
    <property type="protein sequence ID" value="QDV07836.1"/>
    <property type="molecule type" value="Genomic_DNA"/>
</dbReference>
<name>A0A518EUR1_9BACT</name>
<evidence type="ECO:0008006" key="4">
    <source>
        <dbReference type="Google" id="ProtNLM"/>
    </source>
</evidence>
<accession>A0A518EUR1</accession>
<gene>
    <name evidence="2" type="ORF">Poly30_33690</name>
</gene>
<feature type="transmembrane region" description="Helical" evidence="1">
    <location>
        <begin position="42"/>
        <end position="62"/>
    </location>
</feature>
<evidence type="ECO:0000313" key="3">
    <source>
        <dbReference type="Proteomes" id="UP000320390"/>
    </source>
</evidence>
<keyword evidence="1" id="KW-0472">Membrane</keyword>
<protein>
    <recommendedName>
        <fullName evidence="4">DoxX</fullName>
    </recommendedName>
</protein>
<proteinExistence type="predicted"/>
<sequence length="132" mass="14317">MLARATLILVFAYHGIVPKLWLRDAGEQAMLRAGGVPEGRVHQALIAMGMAELAWAFVLLAFGSRAWPYLMTIVGMFAALVMVGIQSPAYLGQAFNPVTLNLGVASLAGIAWMHANNLPSARRCLRRKPKES</sequence>
<dbReference type="InterPro" id="IPR025695">
    <property type="entry name" value="DoxX-like"/>
</dbReference>
<keyword evidence="3" id="KW-1185">Reference proteome</keyword>
<evidence type="ECO:0000313" key="2">
    <source>
        <dbReference type="EMBL" id="QDV07836.1"/>
    </source>
</evidence>
<organism evidence="2 3">
    <name type="scientific">Saltatorellus ferox</name>
    <dbReference type="NCBI Taxonomy" id="2528018"/>
    <lineage>
        <taxon>Bacteria</taxon>
        <taxon>Pseudomonadati</taxon>
        <taxon>Planctomycetota</taxon>
        <taxon>Planctomycetia</taxon>
        <taxon>Planctomycetia incertae sedis</taxon>
        <taxon>Saltatorellus</taxon>
    </lineage>
</organism>
<evidence type="ECO:0000256" key="1">
    <source>
        <dbReference type="SAM" id="Phobius"/>
    </source>
</evidence>